<feature type="region of interest" description="Disordered" evidence="1">
    <location>
        <begin position="319"/>
        <end position="341"/>
    </location>
</feature>
<dbReference type="EMBL" id="KV427664">
    <property type="protein sequence ID" value="KZT01488.1"/>
    <property type="molecule type" value="Genomic_DNA"/>
</dbReference>
<dbReference type="STRING" id="1314785.A0A165BQV5"/>
<dbReference type="Gene3D" id="1.20.900.10">
    <property type="entry name" value="Dbl homology (DH) domain"/>
    <property type="match status" value="1"/>
</dbReference>
<dbReference type="Proteomes" id="UP000076871">
    <property type="component" value="Unassembled WGS sequence"/>
</dbReference>
<dbReference type="CDD" id="cd00160">
    <property type="entry name" value="RhoGEF"/>
    <property type="match status" value="1"/>
</dbReference>
<dbReference type="PANTHER" id="PTHR22834">
    <property type="entry name" value="NUCLEAR FUSION PROTEIN FUS2"/>
    <property type="match status" value="1"/>
</dbReference>
<reference evidence="3 4" key="1">
    <citation type="journal article" date="2016" name="Mol. Biol. Evol.">
        <title>Comparative Genomics of Early-Diverging Mushroom-Forming Fungi Provides Insights into the Origins of Lignocellulose Decay Capabilities.</title>
        <authorList>
            <person name="Nagy L.G."/>
            <person name="Riley R."/>
            <person name="Tritt A."/>
            <person name="Adam C."/>
            <person name="Daum C."/>
            <person name="Floudas D."/>
            <person name="Sun H."/>
            <person name="Yadav J.S."/>
            <person name="Pangilinan J."/>
            <person name="Larsson K.H."/>
            <person name="Matsuura K."/>
            <person name="Barry K."/>
            <person name="Labutti K."/>
            <person name="Kuo R."/>
            <person name="Ohm R.A."/>
            <person name="Bhattacharya S.S."/>
            <person name="Shirouzu T."/>
            <person name="Yoshinaga Y."/>
            <person name="Martin F.M."/>
            <person name="Grigoriev I.V."/>
            <person name="Hibbett D.S."/>
        </authorList>
    </citation>
    <scope>NUCLEOTIDE SEQUENCE [LARGE SCALE GENOMIC DNA]</scope>
    <source>
        <strain evidence="3 4">93-53</strain>
    </source>
</reference>
<evidence type="ECO:0000256" key="1">
    <source>
        <dbReference type="SAM" id="MobiDB-lite"/>
    </source>
</evidence>
<feature type="region of interest" description="Disordered" evidence="1">
    <location>
        <begin position="602"/>
        <end position="622"/>
    </location>
</feature>
<dbReference type="Pfam" id="PF00621">
    <property type="entry name" value="RhoGEF"/>
    <property type="match status" value="1"/>
</dbReference>
<feature type="region of interest" description="Disordered" evidence="1">
    <location>
        <begin position="1"/>
        <end position="78"/>
    </location>
</feature>
<protein>
    <recommendedName>
        <fullName evidence="2">DH domain-containing protein</fullName>
    </recommendedName>
</protein>
<dbReference type="GO" id="GO:0031991">
    <property type="term" value="P:regulation of actomyosin contractile ring contraction"/>
    <property type="evidence" value="ECO:0007669"/>
    <property type="project" value="TreeGrafter"/>
</dbReference>
<dbReference type="InParanoid" id="A0A165BQV5"/>
<dbReference type="InterPro" id="IPR051492">
    <property type="entry name" value="Dynamin-Rho_GEF"/>
</dbReference>
<feature type="compositionally biased region" description="Polar residues" evidence="1">
    <location>
        <begin position="1"/>
        <end position="23"/>
    </location>
</feature>
<dbReference type="GO" id="GO:0005085">
    <property type="term" value="F:guanyl-nucleotide exchange factor activity"/>
    <property type="evidence" value="ECO:0007669"/>
    <property type="project" value="InterPro"/>
</dbReference>
<dbReference type="PROSITE" id="PS50010">
    <property type="entry name" value="DH_2"/>
    <property type="match status" value="1"/>
</dbReference>
<name>A0A165BQV5_9APHY</name>
<keyword evidence="4" id="KW-1185">Reference proteome</keyword>
<dbReference type="SMART" id="SM00325">
    <property type="entry name" value="RhoGEF"/>
    <property type="match status" value="1"/>
</dbReference>
<feature type="compositionally biased region" description="Pro residues" evidence="1">
    <location>
        <begin position="32"/>
        <end position="43"/>
    </location>
</feature>
<dbReference type="Gene3D" id="1.20.1270.60">
    <property type="entry name" value="Arfaptin homology (AH) domain/BAR domain"/>
    <property type="match status" value="1"/>
</dbReference>
<feature type="compositionally biased region" description="Pro residues" evidence="1">
    <location>
        <begin position="112"/>
        <end position="127"/>
    </location>
</feature>
<feature type="region of interest" description="Disordered" evidence="1">
    <location>
        <begin position="112"/>
        <end position="137"/>
    </location>
</feature>
<dbReference type="InterPro" id="IPR027267">
    <property type="entry name" value="AH/BAR_dom_sf"/>
</dbReference>
<dbReference type="SUPFAM" id="SSF48065">
    <property type="entry name" value="DBL homology domain (DH-domain)"/>
    <property type="match status" value="1"/>
</dbReference>
<feature type="region of interest" description="Disordered" evidence="1">
    <location>
        <begin position="748"/>
        <end position="831"/>
    </location>
</feature>
<dbReference type="InterPro" id="IPR035899">
    <property type="entry name" value="DBL_dom_sf"/>
</dbReference>
<gene>
    <name evidence="3" type="ORF">LAESUDRAFT_663896</name>
</gene>
<feature type="compositionally biased region" description="Basic and acidic residues" evidence="1">
    <location>
        <begin position="602"/>
        <end position="614"/>
    </location>
</feature>
<feature type="compositionally biased region" description="Basic and acidic residues" evidence="1">
    <location>
        <begin position="51"/>
        <end position="63"/>
    </location>
</feature>
<feature type="region of interest" description="Disordered" evidence="1">
    <location>
        <begin position="644"/>
        <end position="710"/>
    </location>
</feature>
<organism evidence="3 4">
    <name type="scientific">Laetiporus sulphureus 93-53</name>
    <dbReference type="NCBI Taxonomy" id="1314785"/>
    <lineage>
        <taxon>Eukaryota</taxon>
        <taxon>Fungi</taxon>
        <taxon>Dikarya</taxon>
        <taxon>Basidiomycota</taxon>
        <taxon>Agaricomycotina</taxon>
        <taxon>Agaricomycetes</taxon>
        <taxon>Polyporales</taxon>
        <taxon>Laetiporus</taxon>
    </lineage>
</organism>
<evidence type="ECO:0000259" key="2">
    <source>
        <dbReference type="PROSITE" id="PS50010"/>
    </source>
</evidence>
<dbReference type="GO" id="GO:0005737">
    <property type="term" value="C:cytoplasm"/>
    <property type="evidence" value="ECO:0007669"/>
    <property type="project" value="TreeGrafter"/>
</dbReference>
<evidence type="ECO:0000313" key="3">
    <source>
        <dbReference type="EMBL" id="KZT01488.1"/>
    </source>
</evidence>
<sequence>MPLSHSHSFASLSGLLTPSQTPSVKPARMGRPPTPHKPLPITPDPSISTSAHDEDQEPQREDQSQTASSLLSTSTSVSKRTHALQELLSSERAYASDLALIRDIHIPLALGQPPPFNAAPPTPPPSGPSSCTESLRSDASSISSCGSINGPAMTPEDARIIFNNVAELAAFADTFTEKIEEALGSVLELGTGEDHVGALFLENIPILEPLYLPYITKHPTALEHLNSLPETPALKEYLAQSHNLASNLTHAWDLPSLLIKPVQRLLKYPLLLSAIIDETPESHPDIAKLKLAREKMEEVARTVNEERRRREVIKEVLSGVPSGPQIKRNSDPKPKPKKKGLNVGISASVSLGRMKTLSQRSFKVKEGSEADKEAEQVMQLGHEVKRHESYARNFAKQAVEWCRAVEILMQHLRAWSTSFGQAIGVTQPGESEAYDAFMGVVTHEIPSLCKDIMEIVKERLLGELAKLVDSTLAPLRLLEAMQTLEPLHAELLNLKVSKARPPPHLVEASQYYVALRAQLAAELPPYIGLLSKGITLCILQFSNWQANFWGSVRDRWLLLWNALKVEGEMNAGAAETLRVWWMRFGDVEVHMLGLNILRQPEKKSHGHDAARTKSDGSAQAFEDDLSENGSTVIVMTSFDPFNDTPSSPSSLSLQTPVSNKARSVRSVDLGALGSRRGLERQNSDGSQRSKKSTKSFKSGKSGHDASHSANSVDPKVIAFGYTATLTSLGSSPQKATYLRQRIKPIPAPLPLKKSYSQSRIIDRHANTPQNGNNEKGDWRPPDSERGRPSRKPSFKRRLTEALKPDTASLYSRQHRSPSMPATGLLSPMPSPIKPTFTKPSVLSRRASRGPSISGDQLEVLYSCQVVHPCEPPPGVSYQDLPFFTLHVGDVYDVLKEAGHPSIHQDLPLYVDDGEDCLLLVRNCAHDVGWVLASFLVPAD</sequence>
<dbReference type="RefSeq" id="XP_040759228.1">
    <property type="nucleotide sequence ID" value="XM_040905090.1"/>
</dbReference>
<dbReference type="PANTHER" id="PTHR22834:SF20">
    <property type="entry name" value="SH3 DOMAIN-CONTAINING PROTEIN"/>
    <property type="match status" value="1"/>
</dbReference>
<dbReference type="OrthoDB" id="10256089at2759"/>
<feature type="compositionally biased region" description="Basic and acidic residues" evidence="1">
    <location>
        <begin position="774"/>
        <end position="787"/>
    </location>
</feature>
<feature type="compositionally biased region" description="Low complexity" evidence="1">
    <location>
        <begin position="64"/>
        <end position="78"/>
    </location>
</feature>
<proteinExistence type="predicted"/>
<feature type="domain" description="DH" evidence="2">
    <location>
        <begin position="79"/>
        <end position="306"/>
    </location>
</feature>
<dbReference type="GO" id="GO:0032955">
    <property type="term" value="P:regulation of division septum assembly"/>
    <property type="evidence" value="ECO:0007669"/>
    <property type="project" value="TreeGrafter"/>
</dbReference>
<dbReference type="GeneID" id="63822120"/>
<evidence type="ECO:0000313" key="4">
    <source>
        <dbReference type="Proteomes" id="UP000076871"/>
    </source>
</evidence>
<dbReference type="AlphaFoldDB" id="A0A165BQV5"/>
<accession>A0A165BQV5</accession>
<dbReference type="InterPro" id="IPR000219">
    <property type="entry name" value="DH_dom"/>
</dbReference>